<evidence type="ECO:0000313" key="5">
    <source>
        <dbReference type="EMBL" id="SJK85522.1"/>
    </source>
</evidence>
<keyword evidence="1 4" id="KW-0808">Transferase</keyword>
<accession>A0A1N5WF66</accession>
<evidence type="ECO:0000259" key="3">
    <source>
        <dbReference type="PROSITE" id="PS51186"/>
    </source>
</evidence>
<reference evidence="4 7" key="1">
    <citation type="submission" date="2016-04" db="EMBL/GenBank/DDBJ databases">
        <authorList>
            <person name="Evans L.H."/>
            <person name="Alamgir A."/>
            <person name="Owens N."/>
            <person name="Weber N.D."/>
            <person name="Virtaneva K."/>
            <person name="Barbian K."/>
            <person name="Babar A."/>
            <person name="Rosenke K."/>
        </authorList>
    </citation>
    <scope>NUCLEOTIDE SEQUENCE [LARGE SCALE GENOMIC DNA]</scope>
    <source>
        <strain evidence="4">S5</strain>
        <strain evidence="7">S5(T) (JCM 30642 \VKM B-2941)</strain>
    </source>
</reference>
<dbReference type="OrthoDB" id="55684at2157"/>
<dbReference type="Pfam" id="PF00583">
    <property type="entry name" value="Acetyltransf_1"/>
    <property type="match status" value="1"/>
</dbReference>
<name>A0A1N5WF66_9ARCH</name>
<dbReference type="EMBL" id="LT719092">
    <property type="protein sequence ID" value="SJK85522.1"/>
    <property type="molecule type" value="Genomic_DNA"/>
</dbReference>
<evidence type="ECO:0000256" key="2">
    <source>
        <dbReference type="ARBA" id="ARBA00023315"/>
    </source>
</evidence>
<dbReference type="STRING" id="1673428.CPM_1736"/>
<feature type="domain" description="N-acetyltransferase" evidence="3">
    <location>
        <begin position="6"/>
        <end position="161"/>
    </location>
</feature>
<reference evidence="6" key="3">
    <citation type="submission" date="2016-06" db="EMBL/GenBank/DDBJ databases">
        <authorList>
            <person name="Toshchakov V.S."/>
        </authorList>
    </citation>
    <scope>NUCLEOTIDE SEQUENCE [LARGE SCALE GENOMIC DNA]</scope>
    <source>
        <strain>PM4 (JCM 30641</strain>
        <strain evidence="6">\VKM B-2940)</strain>
    </source>
</reference>
<dbReference type="AlphaFoldDB" id="A0A1N5WF66"/>
<dbReference type="Gene3D" id="3.40.630.30">
    <property type="match status" value="1"/>
</dbReference>
<evidence type="ECO:0000313" key="6">
    <source>
        <dbReference type="Proteomes" id="UP000187822"/>
    </source>
</evidence>
<evidence type="ECO:0000313" key="7">
    <source>
        <dbReference type="Proteomes" id="UP000195607"/>
    </source>
</evidence>
<dbReference type="SUPFAM" id="SSF55729">
    <property type="entry name" value="Acyl-CoA N-acyltransferases (Nat)"/>
    <property type="match status" value="1"/>
</dbReference>
<dbReference type="PANTHER" id="PTHR43072:SF23">
    <property type="entry name" value="UPF0039 PROTEIN C11D3.02C"/>
    <property type="match status" value="1"/>
</dbReference>
<protein>
    <submittedName>
        <fullName evidence="4">GNAT family N-acetyltransferase</fullName>
    </submittedName>
</protein>
<dbReference type="GO" id="GO:0016747">
    <property type="term" value="F:acyltransferase activity, transferring groups other than amino-acyl groups"/>
    <property type="evidence" value="ECO:0007669"/>
    <property type="project" value="InterPro"/>
</dbReference>
<keyword evidence="6" id="KW-1185">Reference proteome</keyword>
<dbReference type="Proteomes" id="UP000187822">
    <property type="component" value="Chromosome I"/>
</dbReference>
<dbReference type="PROSITE" id="PS51186">
    <property type="entry name" value="GNAT"/>
    <property type="match status" value="1"/>
</dbReference>
<dbReference type="Proteomes" id="UP000195607">
    <property type="component" value="Chromosome I"/>
</dbReference>
<keyword evidence="2" id="KW-0012">Acyltransferase</keyword>
<sequence length="169" mass="19340">MEENSYEIRVAVPSDAAGIIKCMQNVMSEKIYLVSEIYLYTERGQKDILRNPDDLTLVTVFNGEIVGTMNIQRGFYKKNRHTANLGIAIVSEHRGKGIGKRMIENGIKWCRENGIIKLNLEVFSSNENAISLYKKLGFTLEGQRKGQFLVENSYVDDILMTIYPMEHKE</sequence>
<evidence type="ECO:0000256" key="1">
    <source>
        <dbReference type="ARBA" id="ARBA00022679"/>
    </source>
</evidence>
<dbReference type="InterPro" id="IPR016181">
    <property type="entry name" value="Acyl_CoA_acyltransferase"/>
</dbReference>
<dbReference type="RefSeq" id="WP_077076904.1">
    <property type="nucleotide sequence ID" value="NZ_LT671858.1"/>
</dbReference>
<dbReference type="PANTHER" id="PTHR43072">
    <property type="entry name" value="N-ACETYLTRANSFERASE"/>
    <property type="match status" value="1"/>
</dbReference>
<dbReference type="EMBL" id="LT671858">
    <property type="protein sequence ID" value="SIM83120.1"/>
    <property type="molecule type" value="Genomic_DNA"/>
</dbReference>
<evidence type="ECO:0000313" key="4">
    <source>
        <dbReference type="EMBL" id="SIM83120.1"/>
    </source>
</evidence>
<organism evidence="4 7">
    <name type="scientific">Cuniculiplasma divulgatum</name>
    <dbReference type="NCBI Taxonomy" id="1673428"/>
    <lineage>
        <taxon>Archaea</taxon>
        <taxon>Methanobacteriati</taxon>
        <taxon>Thermoplasmatota</taxon>
        <taxon>Thermoplasmata</taxon>
        <taxon>Thermoplasmatales</taxon>
        <taxon>Cuniculiplasmataceae</taxon>
        <taxon>Cuniculiplasma</taxon>
    </lineage>
</organism>
<dbReference type="GeneID" id="41589011"/>
<dbReference type="KEGG" id="cdiv:CPM_1736"/>
<dbReference type="InterPro" id="IPR000182">
    <property type="entry name" value="GNAT_dom"/>
</dbReference>
<gene>
    <name evidence="5" type="ORF">CPM_1736</name>
    <name evidence="4" type="ORF">CSP5_1769</name>
</gene>
<reference evidence="5" key="2">
    <citation type="submission" date="2016-06" db="EMBL/GenBank/DDBJ databases">
        <authorList>
            <person name="Olsen C.W."/>
            <person name="Carey S."/>
            <person name="Hinshaw L."/>
            <person name="Karasin A.I."/>
        </authorList>
    </citation>
    <scope>NUCLEOTIDE SEQUENCE [LARGE SCALE GENOMIC DNA]</scope>
    <source>
        <strain evidence="5">PM4</strain>
    </source>
</reference>
<proteinExistence type="predicted"/>
<dbReference type="CDD" id="cd04301">
    <property type="entry name" value="NAT_SF"/>
    <property type="match status" value="1"/>
</dbReference>